<feature type="domain" description="SecA family profile" evidence="17">
    <location>
        <begin position="4"/>
        <end position="702"/>
    </location>
</feature>
<dbReference type="InterPro" id="IPR036670">
    <property type="entry name" value="SecA_X-link_sf"/>
</dbReference>
<evidence type="ECO:0000256" key="11">
    <source>
        <dbReference type="ARBA" id="ARBA00023136"/>
    </source>
</evidence>
<dbReference type="GO" id="GO:0065002">
    <property type="term" value="P:intracellular protein transmembrane transport"/>
    <property type="evidence" value="ECO:0007669"/>
    <property type="project" value="UniProtKB-UniRule"/>
</dbReference>
<dbReference type="Gene3D" id="1.10.3060.10">
    <property type="entry name" value="Helical scaffold and wing domains of SecA"/>
    <property type="match status" value="1"/>
</dbReference>
<keyword evidence="3 12" id="KW-0813">Transport</keyword>
<keyword evidence="8 12" id="KW-0653">Protein transport</keyword>
<dbReference type="InterPro" id="IPR044722">
    <property type="entry name" value="SecA_SF2_C"/>
</dbReference>
<dbReference type="GO" id="GO:0005886">
    <property type="term" value="C:plasma membrane"/>
    <property type="evidence" value="ECO:0007669"/>
    <property type="project" value="UniProtKB-SubCell"/>
</dbReference>
<keyword evidence="4 12" id="KW-1003">Cell membrane</keyword>
<dbReference type="InterPro" id="IPR027417">
    <property type="entry name" value="P-loop_NTPase"/>
</dbReference>
<comment type="subcellular location">
    <subcellularLocation>
        <location evidence="12">Cell membrane</location>
        <topology evidence="12">Peripheral membrane protein</topology>
        <orientation evidence="12">Cytoplasmic side</orientation>
    </subcellularLocation>
    <subcellularLocation>
        <location evidence="12">Cytoplasm</location>
    </subcellularLocation>
    <subcellularLocation>
        <location evidence="1">Membrane</location>
        <topology evidence="1">Peripheral membrane protein</topology>
    </subcellularLocation>
    <text evidence="12">Distribution is 50-50.</text>
</comment>
<reference evidence="18" key="1">
    <citation type="submission" date="2020-10" db="EMBL/GenBank/DDBJ databases">
        <authorList>
            <person name="Gilroy R."/>
        </authorList>
    </citation>
    <scope>NUCLEOTIDE SEQUENCE</scope>
    <source>
        <strain evidence="18">10669</strain>
    </source>
</reference>
<dbReference type="InterPro" id="IPR000185">
    <property type="entry name" value="SecA"/>
</dbReference>
<dbReference type="InterPro" id="IPR001650">
    <property type="entry name" value="Helicase_C-like"/>
</dbReference>
<dbReference type="EC" id="7.4.2.8" evidence="12"/>
<dbReference type="InterPro" id="IPR020937">
    <property type="entry name" value="SecA_CS"/>
</dbReference>
<evidence type="ECO:0000256" key="12">
    <source>
        <dbReference type="HAMAP-Rule" id="MF_01382"/>
    </source>
</evidence>
<dbReference type="InterPro" id="IPR014018">
    <property type="entry name" value="SecA_motor_DEAD"/>
</dbReference>
<feature type="binding site" evidence="12">
    <location>
        <position position="624"/>
    </location>
    <ligand>
        <name>ATP</name>
        <dbReference type="ChEBI" id="CHEBI:30616"/>
    </ligand>
</feature>
<dbReference type="CDD" id="cd17928">
    <property type="entry name" value="DEXDc_SecA"/>
    <property type="match status" value="1"/>
</dbReference>
<dbReference type="SUPFAM" id="SSF52540">
    <property type="entry name" value="P-loop containing nucleoside triphosphate hydrolases"/>
    <property type="match status" value="2"/>
</dbReference>
<dbReference type="GO" id="GO:0006605">
    <property type="term" value="P:protein targeting"/>
    <property type="evidence" value="ECO:0007669"/>
    <property type="project" value="UniProtKB-UniRule"/>
</dbReference>
<evidence type="ECO:0000256" key="10">
    <source>
        <dbReference type="ARBA" id="ARBA00023010"/>
    </source>
</evidence>
<dbReference type="Pfam" id="PF21090">
    <property type="entry name" value="P-loop_SecA"/>
    <property type="match status" value="2"/>
</dbReference>
<dbReference type="GO" id="GO:0005524">
    <property type="term" value="F:ATP binding"/>
    <property type="evidence" value="ECO:0007669"/>
    <property type="project" value="UniProtKB-UniRule"/>
</dbReference>
<dbReference type="AlphaFoldDB" id="A0A9D1T1N1"/>
<dbReference type="GO" id="GO:0005829">
    <property type="term" value="C:cytosol"/>
    <property type="evidence" value="ECO:0007669"/>
    <property type="project" value="TreeGrafter"/>
</dbReference>
<evidence type="ECO:0000256" key="14">
    <source>
        <dbReference type="SAM" id="MobiDB-lite"/>
    </source>
</evidence>
<dbReference type="FunFam" id="3.40.50.300:FF:000246">
    <property type="entry name" value="Preprotein translocase subunit SecA"/>
    <property type="match status" value="1"/>
</dbReference>
<dbReference type="Pfam" id="PF01043">
    <property type="entry name" value="SecA_PP_bind"/>
    <property type="match status" value="1"/>
</dbReference>
<evidence type="ECO:0000259" key="15">
    <source>
        <dbReference type="PROSITE" id="PS51192"/>
    </source>
</evidence>
<feature type="domain" description="Helicase C-terminal" evidence="16">
    <location>
        <begin position="534"/>
        <end position="707"/>
    </location>
</feature>
<dbReference type="EMBL" id="DVOG01000056">
    <property type="protein sequence ID" value="HIV03926.1"/>
    <property type="molecule type" value="Genomic_DNA"/>
</dbReference>
<dbReference type="SMART" id="SM00957">
    <property type="entry name" value="SecA_DEAD"/>
    <property type="match status" value="1"/>
</dbReference>
<keyword evidence="5 12" id="KW-0963">Cytoplasm</keyword>
<dbReference type="GO" id="GO:0017038">
    <property type="term" value="P:protein import"/>
    <property type="evidence" value="ECO:0007669"/>
    <property type="project" value="InterPro"/>
</dbReference>
<protein>
    <recommendedName>
        <fullName evidence="12 13">Protein translocase subunit SecA</fullName>
        <ecNumber evidence="12">7.4.2.8</ecNumber>
    </recommendedName>
</protein>
<evidence type="ECO:0000256" key="8">
    <source>
        <dbReference type="ARBA" id="ARBA00022927"/>
    </source>
</evidence>
<dbReference type="Proteomes" id="UP000886812">
    <property type="component" value="Unassembled WGS sequence"/>
</dbReference>
<dbReference type="FunFam" id="3.40.50.300:FF:000429">
    <property type="entry name" value="Preprotein translocase subunit SecA"/>
    <property type="match status" value="1"/>
</dbReference>
<dbReference type="GO" id="GO:0008564">
    <property type="term" value="F:protein-exporting ATPase activity"/>
    <property type="evidence" value="ECO:0007669"/>
    <property type="project" value="UniProtKB-EC"/>
</dbReference>
<dbReference type="PROSITE" id="PS51192">
    <property type="entry name" value="HELICASE_ATP_BIND_1"/>
    <property type="match status" value="1"/>
</dbReference>
<evidence type="ECO:0000313" key="18">
    <source>
        <dbReference type="EMBL" id="HIV03926.1"/>
    </source>
</evidence>
<comment type="similarity">
    <text evidence="2 12 13">Belongs to the SecA family.</text>
</comment>
<keyword evidence="6 12" id="KW-0547">Nucleotide-binding</keyword>
<sequence length="1017" mass="115010">MGISSVFKVFAGRHHRQFVRKCRPIVRKINALEAEYQKLSDEALKAKTPELMERLKKGETLDQLLPEAFAVVKNAARRLCGTTAIVCDHELTWDMVPFDVQLIGGIALHRNKIAEMATGEGKTLVATLPLYLNALTGRNCQLVTVNDYLARRDSEWMGHLYKFLGLTVGCIQNSMPPHERREAYKCNITYGTASEFGFDYLRDNGMATSVAEQVQSDHYYCIVDEIDSILIDEARTPLIISGPVQEDRAEPFDQFKAGVQKIVEKQTRLCNTLVESARKLLERAARDNDLRAEQAGLVKLLQVKLGAPRNKQFLKMMENGEWRKKLDAFDAEMMNAFNRERRFQIKEELYYAIDEKRRESDLTQLGRDTLRPDDPDAFVLPDIPSEFVAIDARESLSSEDRAKLKQEAEDRFVRASEDIHCISQLLRAYALFEKDVHYVVKDNKVMIVDENTGRIMPGRRWSDGLHQAIEAKEGVEIEKESKTYATITIQNYFRMYEKLAGMTGTAETEAGEFYDIYRLGVVAIPTNKPCIRIDEDDMIFKTRREKYAEAVKEIKEAHERGQPVLVGTASVEASEMLSRSLKYAGIPHNVLNAKNHEIEAQIVAQAGQRGAVTIATNMAGRGTDIKLGEGVRELGGLFVLGTERHESRRVDRQLRGRCSRQGDPGRSKFLVSLEDDLMRLFSNAGVISRVLQKSFVEGQPLQHSLLNRSIETAQRRVEAVHYTYRKNTLQYDDVFNKQREIIYGIRNEALKTDKPRDLLFALVDEELNERVDAALPADEKTDVNRVALEDFVRWLNTTFPLRFSADELLAARDEGAANLVVKRVRDAYAERDAFEGSDALKGLERYIVLRAIDKNWQDHLAEMADLRQSIGLRGYGQRNPLVEYKNEAFTCFKTMLGRVRTDVCTGLFRSATSYEAFEQLIRRLRGVEPAEENSAARERPAAEAVTKSPAAAALLGGNAAAAIPPHGNAAETEAPEGQEIGRNDLVEISRDGETRSVKWKKARALIADEGWTFVKKL</sequence>
<dbReference type="PROSITE" id="PS51194">
    <property type="entry name" value="HELICASE_CTER"/>
    <property type="match status" value="1"/>
</dbReference>
<proteinExistence type="inferred from homology"/>
<evidence type="ECO:0000256" key="6">
    <source>
        <dbReference type="ARBA" id="ARBA00022741"/>
    </source>
</evidence>
<keyword evidence="7 12" id="KW-0067">ATP-binding</keyword>
<evidence type="ECO:0000256" key="3">
    <source>
        <dbReference type="ARBA" id="ARBA00022448"/>
    </source>
</evidence>
<organism evidence="18 19">
    <name type="scientific">Candidatus Spyradosoma merdigallinarum</name>
    <dbReference type="NCBI Taxonomy" id="2840950"/>
    <lineage>
        <taxon>Bacteria</taxon>
        <taxon>Pseudomonadati</taxon>
        <taxon>Verrucomicrobiota</taxon>
        <taxon>Opitutia</taxon>
        <taxon>Opitutia incertae sedis</taxon>
        <taxon>Candidatus Spyradosoma</taxon>
    </lineage>
</organism>
<keyword evidence="10 12" id="KW-0811">Translocation</keyword>
<dbReference type="InterPro" id="IPR011130">
    <property type="entry name" value="SecA_preprotein_X-link_dom"/>
</dbReference>
<dbReference type="Pfam" id="PF07516">
    <property type="entry name" value="SecA_SW"/>
    <property type="match status" value="1"/>
</dbReference>
<dbReference type="CDD" id="cd18803">
    <property type="entry name" value="SF2_C_secA"/>
    <property type="match status" value="1"/>
</dbReference>
<dbReference type="HAMAP" id="MF_01382">
    <property type="entry name" value="SecA"/>
    <property type="match status" value="1"/>
</dbReference>
<dbReference type="Gene3D" id="3.90.1440.10">
    <property type="entry name" value="SecA, preprotein cross-linking domain"/>
    <property type="match status" value="1"/>
</dbReference>
<evidence type="ECO:0000256" key="5">
    <source>
        <dbReference type="ARBA" id="ARBA00022490"/>
    </source>
</evidence>
<evidence type="ECO:0000313" key="19">
    <source>
        <dbReference type="Proteomes" id="UP000886812"/>
    </source>
</evidence>
<feature type="binding site" evidence="12">
    <location>
        <position position="101"/>
    </location>
    <ligand>
        <name>ATP</name>
        <dbReference type="ChEBI" id="CHEBI:30616"/>
    </ligand>
</feature>
<dbReference type="GO" id="GO:0043952">
    <property type="term" value="P:protein transport by the Sec complex"/>
    <property type="evidence" value="ECO:0007669"/>
    <property type="project" value="TreeGrafter"/>
</dbReference>
<feature type="binding site" evidence="12">
    <location>
        <begin position="119"/>
        <end position="123"/>
    </location>
    <ligand>
        <name>ATP</name>
        <dbReference type="ChEBI" id="CHEBI:30616"/>
    </ligand>
</feature>
<dbReference type="InterPro" id="IPR014001">
    <property type="entry name" value="Helicase_ATP-bd"/>
</dbReference>
<evidence type="ECO:0000256" key="13">
    <source>
        <dbReference type="RuleBase" id="RU003874"/>
    </source>
</evidence>
<evidence type="ECO:0000259" key="16">
    <source>
        <dbReference type="PROSITE" id="PS51194"/>
    </source>
</evidence>
<feature type="region of interest" description="Disordered" evidence="14">
    <location>
        <begin position="962"/>
        <end position="983"/>
    </location>
</feature>
<evidence type="ECO:0000256" key="2">
    <source>
        <dbReference type="ARBA" id="ARBA00007650"/>
    </source>
</evidence>
<dbReference type="InterPro" id="IPR011116">
    <property type="entry name" value="SecA_Wing/Scaffold"/>
</dbReference>
<evidence type="ECO:0000256" key="9">
    <source>
        <dbReference type="ARBA" id="ARBA00022967"/>
    </source>
</evidence>
<dbReference type="GO" id="GO:0031522">
    <property type="term" value="C:cell envelope Sec protein transport complex"/>
    <property type="evidence" value="ECO:0007669"/>
    <property type="project" value="TreeGrafter"/>
</dbReference>
<evidence type="ECO:0000256" key="7">
    <source>
        <dbReference type="ARBA" id="ARBA00022840"/>
    </source>
</evidence>
<dbReference type="NCBIfam" id="TIGR00963">
    <property type="entry name" value="secA"/>
    <property type="match status" value="1"/>
</dbReference>
<accession>A0A9D1T1N1</accession>
<keyword evidence="11 12" id="KW-0472">Membrane</keyword>
<comment type="catalytic activity">
    <reaction evidence="12">
        <text>ATP + H2O + cellular proteinSide 1 = ADP + phosphate + cellular proteinSide 2.</text>
        <dbReference type="EC" id="7.4.2.8"/>
    </reaction>
</comment>
<dbReference type="Pfam" id="PF07517">
    <property type="entry name" value="SecA_DEAD"/>
    <property type="match status" value="1"/>
</dbReference>
<dbReference type="PANTHER" id="PTHR30612">
    <property type="entry name" value="SECA INNER MEMBRANE COMPONENT OF SEC PROTEIN SECRETION SYSTEM"/>
    <property type="match status" value="1"/>
</dbReference>
<name>A0A9D1T1N1_9BACT</name>
<keyword evidence="9 12" id="KW-1278">Translocase</keyword>
<dbReference type="SUPFAM" id="SSF81767">
    <property type="entry name" value="Pre-protein crosslinking domain of SecA"/>
    <property type="match status" value="1"/>
</dbReference>
<comment type="function">
    <text evidence="12">Part of the Sec protein translocase complex. Interacts with the SecYEG preprotein conducting channel. Has a central role in coupling the hydrolysis of ATP to the transfer of proteins into and across the cell membrane, serving as an ATP-driven molecular motor driving the stepwise translocation of polypeptide chains across the membrane.</text>
</comment>
<dbReference type="PRINTS" id="PR00906">
    <property type="entry name" value="SECA"/>
</dbReference>
<dbReference type="SMART" id="SM00958">
    <property type="entry name" value="SecA_PP_bind"/>
    <property type="match status" value="1"/>
</dbReference>
<feature type="domain" description="Helicase ATP-binding" evidence="15">
    <location>
        <begin position="103"/>
        <end position="262"/>
    </location>
</feature>
<dbReference type="PROSITE" id="PS51196">
    <property type="entry name" value="SECA_MOTOR_DEAD"/>
    <property type="match status" value="1"/>
</dbReference>
<dbReference type="SUPFAM" id="SSF81886">
    <property type="entry name" value="Helical scaffold and wing domains of SecA"/>
    <property type="match status" value="1"/>
</dbReference>
<evidence type="ECO:0000256" key="1">
    <source>
        <dbReference type="ARBA" id="ARBA00004170"/>
    </source>
</evidence>
<gene>
    <name evidence="12 18" type="primary">secA</name>
    <name evidence="18" type="ORF">IAC75_02110</name>
</gene>
<reference evidence="18" key="2">
    <citation type="journal article" date="2021" name="PeerJ">
        <title>Extensive microbial diversity within the chicken gut microbiome revealed by metagenomics and culture.</title>
        <authorList>
            <person name="Gilroy R."/>
            <person name="Ravi A."/>
            <person name="Getino M."/>
            <person name="Pursley I."/>
            <person name="Horton D.L."/>
            <person name="Alikhan N.F."/>
            <person name="Baker D."/>
            <person name="Gharbi K."/>
            <person name="Hall N."/>
            <person name="Watson M."/>
            <person name="Adriaenssens E.M."/>
            <person name="Foster-Nyarko E."/>
            <person name="Jarju S."/>
            <person name="Secka A."/>
            <person name="Antonio M."/>
            <person name="Oren A."/>
            <person name="Chaudhuri R.R."/>
            <person name="La Ragione R."/>
            <person name="Hildebrand F."/>
            <person name="Pallen M.J."/>
        </authorList>
    </citation>
    <scope>NUCLEOTIDE SEQUENCE</scope>
    <source>
        <strain evidence="18">10669</strain>
    </source>
</reference>
<dbReference type="InterPro" id="IPR011115">
    <property type="entry name" value="SecA_DEAD"/>
</dbReference>
<dbReference type="InterPro" id="IPR036266">
    <property type="entry name" value="SecA_Wing/Scaffold_sf"/>
</dbReference>
<comment type="subunit">
    <text evidence="12">Monomer and homodimer. Part of the essential Sec protein translocation apparatus which comprises SecA, SecYEG and auxiliary proteins SecDF. Other proteins may also be involved.</text>
</comment>
<evidence type="ECO:0000256" key="4">
    <source>
        <dbReference type="ARBA" id="ARBA00022475"/>
    </source>
</evidence>
<comment type="caution">
    <text evidence="18">The sequence shown here is derived from an EMBL/GenBank/DDBJ whole genome shotgun (WGS) entry which is preliminary data.</text>
</comment>
<dbReference type="PROSITE" id="PS01312">
    <property type="entry name" value="SECA"/>
    <property type="match status" value="1"/>
</dbReference>
<dbReference type="PANTHER" id="PTHR30612:SF0">
    <property type="entry name" value="CHLOROPLAST PROTEIN-TRANSPORTING ATPASE"/>
    <property type="match status" value="1"/>
</dbReference>
<evidence type="ECO:0000259" key="17">
    <source>
        <dbReference type="PROSITE" id="PS51196"/>
    </source>
</evidence>
<dbReference type="Gene3D" id="3.40.50.300">
    <property type="entry name" value="P-loop containing nucleotide triphosphate hydrolases"/>
    <property type="match status" value="3"/>
</dbReference>